<keyword evidence="4 6" id="KW-0413">Isomerase</keyword>
<dbReference type="PANTHER" id="PTHR37831:SF1">
    <property type="entry name" value="D-RIBOSE PYRANASE"/>
    <property type="match status" value="1"/>
</dbReference>
<sequence length="170" mass="19014">MRPNSILHPELAKALAECGHTDIIMVTDAGFPIPKDAHRIDLGFYAGQADVLDILRMLRKEIFVEEVAFATEVKTHHPDLYKNIQEIYTGSGAVFKGTTHENLVENLAPKAKVVIRSGSLNAWANFALVASTDPFAWFTEENIEILPAYVERRKRITENEVPSLSRINGQ</sequence>
<dbReference type="PANTHER" id="PTHR37831">
    <property type="entry name" value="D-RIBOSE PYRANASE"/>
    <property type="match status" value="1"/>
</dbReference>
<dbReference type="SUPFAM" id="SSF102546">
    <property type="entry name" value="RbsD-like"/>
    <property type="match status" value="1"/>
</dbReference>
<reference evidence="6 7" key="1">
    <citation type="journal article" date="2017" name="Int. J. Syst. Evol. Microbiol.">
        <title>Bacillus notoginsengisoli sp. nov., a novel bacterium isolated from the rhizosphere of Panax notoginseng.</title>
        <authorList>
            <person name="Zhang M.Y."/>
            <person name="Cheng J."/>
            <person name="Cai Y."/>
            <person name="Zhang T.Y."/>
            <person name="Wu Y.Y."/>
            <person name="Manikprabhu D."/>
            <person name="Li W.J."/>
            <person name="Zhang Y.X."/>
        </authorList>
    </citation>
    <scope>NUCLEOTIDE SEQUENCE [LARGE SCALE GENOMIC DNA]</scope>
    <source>
        <strain evidence="6 7">JCM 30743</strain>
    </source>
</reference>
<accession>A0A417YWL0</accession>
<dbReference type="EMBL" id="QWEG01000004">
    <property type="protein sequence ID" value="RHW41641.1"/>
    <property type="molecule type" value="Genomic_DNA"/>
</dbReference>
<dbReference type="NCBIfam" id="NF008761">
    <property type="entry name" value="PRK11797.1"/>
    <property type="match status" value="1"/>
</dbReference>
<dbReference type="GO" id="GO:0005829">
    <property type="term" value="C:cytosol"/>
    <property type="evidence" value="ECO:0007669"/>
    <property type="project" value="TreeGrafter"/>
</dbReference>
<keyword evidence="5" id="KW-0119">Carbohydrate metabolism</keyword>
<keyword evidence="7" id="KW-1185">Reference proteome</keyword>
<evidence type="ECO:0000256" key="3">
    <source>
        <dbReference type="ARBA" id="ARBA00022490"/>
    </source>
</evidence>
<proteinExistence type="predicted"/>
<keyword evidence="3" id="KW-0963">Cytoplasm</keyword>
<dbReference type="OrthoDB" id="9805009at2"/>
<name>A0A417YWL0_9BACI</name>
<gene>
    <name evidence="6" type="ORF">D1B31_07950</name>
</gene>
<comment type="caution">
    <text evidence="6">The sequence shown here is derived from an EMBL/GenBank/DDBJ whole genome shotgun (WGS) entry which is preliminary data.</text>
</comment>
<dbReference type="InterPro" id="IPR023064">
    <property type="entry name" value="D-ribose_pyranase"/>
</dbReference>
<evidence type="ECO:0000256" key="5">
    <source>
        <dbReference type="ARBA" id="ARBA00023277"/>
    </source>
</evidence>
<dbReference type="AlphaFoldDB" id="A0A417YWL0"/>
<comment type="catalytic activity">
    <reaction evidence="1">
        <text>beta-D-ribopyranose = beta-D-ribofuranose</text>
        <dbReference type="Rhea" id="RHEA:25432"/>
        <dbReference type="ChEBI" id="CHEBI:27476"/>
        <dbReference type="ChEBI" id="CHEBI:47002"/>
        <dbReference type="EC" id="5.4.99.62"/>
    </reaction>
</comment>
<dbReference type="EC" id="5.4.99.62" evidence="2"/>
<dbReference type="GO" id="GO:0016872">
    <property type="term" value="F:intramolecular lyase activity"/>
    <property type="evidence" value="ECO:0007669"/>
    <property type="project" value="InterPro"/>
</dbReference>
<dbReference type="Gene3D" id="3.40.1650.10">
    <property type="entry name" value="RbsD-like domain"/>
    <property type="match status" value="1"/>
</dbReference>
<dbReference type="GO" id="GO:0048029">
    <property type="term" value="F:monosaccharide binding"/>
    <property type="evidence" value="ECO:0007669"/>
    <property type="project" value="InterPro"/>
</dbReference>
<dbReference type="GO" id="GO:0062193">
    <property type="term" value="F:D-ribose pyranase activity"/>
    <property type="evidence" value="ECO:0007669"/>
    <property type="project" value="UniProtKB-EC"/>
</dbReference>
<evidence type="ECO:0000256" key="2">
    <source>
        <dbReference type="ARBA" id="ARBA00012862"/>
    </source>
</evidence>
<organism evidence="6 7">
    <name type="scientific">Neobacillus notoginsengisoli</name>
    <dbReference type="NCBI Taxonomy" id="1578198"/>
    <lineage>
        <taxon>Bacteria</taxon>
        <taxon>Bacillati</taxon>
        <taxon>Bacillota</taxon>
        <taxon>Bacilli</taxon>
        <taxon>Bacillales</taxon>
        <taxon>Bacillaceae</taxon>
        <taxon>Neobacillus</taxon>
    </lineage>
</organism>
<dbReference type="Pfam" id="PF05025">
    <property type="entry name" value="RbsD_FucU"/>
    <property type="match status" value="1"/>
</dbReference>
<evidence type="ECO:0000256" key="1">
    <source>
        <dbReference type="ARBA" id="ARBA00000223"/>
    </source>
</evidence>
<evidence type="ECO:0000313" key="6">
    <source>
        <dbReference type="EMBL" id="RHW41641.1"/>
    </source>
</evidence>
<dbReference type="InterPro" id="IPR023750">
    <property type="entry name" value="RbsD-like_sf"/>
</dbReference>
<dbReference type="GO" id="GO:0019303">
    <property type="term" value="P:D-ribose catabolic process"/>
    <property type="evidence" value="ECO:0007669"/>
    <property type="project" value="TreeGrafter"/>
</dbReference>
<protein>
    <recommendedName>
        <fullName evidence="2">D-ribose pyranase</fullName>
        <ecNumber evidence="2">5.4.99.62</ecNumber>
    </recommendedName>
</protein>
<evidence type="ECO:0000313" key="7">
    <source>
        <dbReference type="Proteomes" id="UP000284416"/>
    </source>
</evidence>
<evidence type="ECO:0000256" key="4">
    <source>
        <dbReference type="ARBA" id="ARBA00023235"/>
    </source>
</evidence>
<dbReference type="Proteomes" id="UP000284416">
    <property type="component" value="Unassembled WGS sequence"/>
</dbReference>
<dbReference type="InterPro" id="IPR007721">
    <property type="entry name" value="RbsD_FucU"/>
</dbReference>
<dbReference type="RefSeq" id="WP_118920223.1">
    <property type="nucleotide sequence ID" value="NZ_QWEG01000004.1"/>
</dbReference>